<dbReference type="InterPro" id="IPR001179">
    <property type="entry name" value="PPIase_FKBP_dom"/>
</dbReference>
<comment type="similarity">
    <text evidence="4">Belongs to the FKBP-type PPIase family.</text>
</comment>
<dbReference type="Gene3D" id="3.10.50.40">
    <property type="match status" value="1"/>
</dbReference>
<dbReference type="PROSITE" id="PS50059">
    <property type="entry name" value="FKBP_PPIASE"/>
    <property type="match status" value="1"/>
</dbReference>
<keyword evidence="7" id="KW-1185">Reference proteome</keyword>
<evidence type="ECO:0000313" key="7">
    <source>
        <dbReference type="Proteomes" id="UP000007364"/>
    </source>
</evidence>
<dbReference type="InterPro" id="IPR046357">
    <property type="entry name" value="PPIase_dom_sf"/>
</dbReference>
<sequence>MSTSIERSKALLSHEEAIIDRIITKDTLNQYHSSPNGYSYYFNKLDSTNSYHPKEGDVVKINYDIRTLNNQTIYSSEEIGEINFKVDKEDYFPGLRTAVKLLREGETATFLFPSSLAYGYHGDDHRIGTNQTIKSTIHIIEIIQKSTDSLTAN</sequence>
<dbReference type="NCBIfam" id="TIGR03516">
    <property type="entry name" value="ppisom_GldI"/>
    <property type="match status" value="1"/>
</dbReference>
<dbReference type="EMBL" id="AMSG01000005">
    <property type="protein sequence ID" value="EKF55792.1"/>
    <property type="molecule type" value="Genomic_DNA"/>
</dbReference>
<protein>
    <recommendedName>
        <fullName evidence="4">Peptidyl-prolyl cis-trans isomerase</fullName>
        <ecNumber evidence="4">5.2.1.8</ecNumber>
    </recommendedName>
</protein>
<evidence type="ECO:0000313" key="6">
    <source>
        <dbReference type="EMBL" id="EKF55792.1"/>
    </source>
</evidence>
<reference evidence="6 7" key="1">
    <citation type="journal article" date="2012" name="J. Bacteriol.">
        <title>Genome Sequence of Galbibacter marinum Type Strain ck-I2-15.</title>
        <authorList>
            <person name="Lai Q."/>
            <person name="Li C."/>
            <person name="Shao Z."/>
        </authorList>
    </citation>
    <scope>NUCLEOTIDE SEQUENCE [LARGE SCALE GENOMIC DNA]</scope>
    <source>
        <strain evidence="7">ck-I2-15</strain>
    </source>
</reference>
<dbReference type="InterPro" id="IPR019869">
    <property type="entry name" value="Motility-assoc_PPIase_GldI"/>
</dbReference>
<name>K2QLX9_9FLAO</name>
<dbReference type="GO" id="GO:0003755">
    <property type="term" value="F:peptidyl-prolyl cis-trans isomerase activity"/>
    <property type="evidence" value="ECO:0007669"/>
    <property type="project" value="UniProtKB-UniRule"/>
</dbReference>
<accession>K2QLX9</accession>
<evidence type="ECO:0000256" key="1">
    <source>
        <dbReference type="ARBA" id="ARBA00000971"/>
    </source>
</evidence>
<dbReference type="SUPFAM" id="SSF54534">
    <property type="entry name" value="FKBP-like"/>
    <property type="match status" value="1"/>
</dbReference>
<gene>
    <name evidence="6" type="ORF">I215_06142</name>
</gene>
<dbReference type="STRING" id="555500.I215_06142"/>
<dbReference type="AlphaFoldDB" id="K2QLX9"/>
<comment type="caution">
    <text evidence="6">The sequence shown here is derived from an EMBL/GenBank/DDBJ whole genome shotgun (WGS) entry which is preliminary data.</text>
</comment>
<dbReference type="Pfam" id="PF00254">
    <property type="entry name" value="FKBP_C"/>
    <property type="match status" value="1"/>
</dbReference>
<feature type="domain" description="PPIase FKBP-type" evidence="5">
    <location>
        <begin position="56"/>
        <end position="143"/>
    </location>
</feature>
<keyword evidence="2 3" id="KW-0697">Rotamase</keyword>
<dbReference type="PATRIC" id="fig|555500.3.peg.1272"/>
<dbReference type="Proteomes" id="UP000007364">
    <property type="component" value="Unassembled WGS sequence"/>
</dbReference>
<organism evidence="6 7">
    <name type="scientific">Galbibacter marinus</name>
    <dbReference type="NCBI Taxonomy" id="555500"/>
    <lineage>
        <taxon>Bacteria</taxon>
        <taxon>Pseudomonadati</taxon>
        <taxon>Bacteroidota</taxon>
        <taxon>Flavobacteriia</taxon>
        <taxon>Flavobacteriales</taxon>
        <taxon>Flavobacteriaceae</taxon>
        <taxon>Galbibacter</taxon>
    </lineage>
</organism>
<keyword evidence="3 4" id="KW-0413">Isomerase</keyword>
<dbReference type="EC" id="5.2.1.8" evidence="4"/>
<evidence type="ECO:0000256" key="3">
    <source>
        <dbReference type="PROSITE-ProRule" id="PRU00277"/>
    </source>
</evidence>
<comment type="catalytic activity">
    <reaction evidence="1 3 4">
        <text>[protein]-peptidylproline (omega=180) = [protein]-peptidylproline (omega=0)</text>
        <dbReference type="Rhea" id="RHEA:16237"/>
        <dbReference type="Rhea" id="RHEA-COMP:10747"/>
        <dbReference type="Rhea" id="RHEA-COMP:10748"/>
        <dbReference type="ChEBI" id="CHEBI:83833"/>
        <dbReference type="ChEBI" id="CHEBI:83834"/>
        <dbReference type="EC" id="5.2.1.8"/>
    </reaction>
</comment>
<evidence type="ECO:0000259" key="5">
    <source>
        <dbReference type="PROSITE" id="PS50059"/>
    </source>
</evidence>
<proteinExistence type="inferred from homology"/>
<evidence type="ECO:0000256" key="4">
    <source>
        <dbReference type="RuleBase" id="RU003915"/>
    </source>
</evidence>
<evidence type="ECO:0000256" key="2">
    <source>
        <dbReference type="ARBA" id="ARBA00023110"/>
    </source>
</evidence>
<dbReference type="eggNOG" id="COG0545">
    <property type="taxonomic scope" value="Bacteria"/>
</dbReference>